<comment type="caution">
    <text evidence="1">The sequence shown here is derived from an EMBL/GenBank/DDBJ whole genome shotgun (WGS) entry which is preliminary data.</text>
</comment>
<evidence type="ECO:0000313" key="1">
    <source>
        <dbReference type="EMBL" id="GAA4078044.1"/>
    </source>
</evidence>
<sequence>MRDELEPVQDRGVDLPDEHALHRMLDSGRDGYWALVTVHVEQPAELDGERAGTVLRTLVGRLGEILNSEATVYRTRDGLAVLAGPGDDLYELRHGMRLLKKAVVRAVTEPEPAHTGVPPLSFSFKAAADELSRLRPGGAAARRRGPAKV</sequence>
<protein>
    <recommendedName>
        <fullName evidence="3">GGDEF domain-containing protein</fullName>
    </recommendedName>
</protein>
<evidence type="ECO:0008006" key="3">
    <source>
        <dbReference type="Google" id="ProtNLM"/>
    </source>
</evidence>
<proteinExistence type="predicted"/>
<evidence type="ECO:0000313" key="2">
    <source>
        <dbReference type="Proteomes" id="UP001500683"/>
    </source>
</evidence>
<gene>
    <name evidence="1" type="ORF">GCM10022214_39930</name>
</gene>
<keyword evidence="2" id="KW-1185">Reference proteome</keyword>
<dbReference type="EMBL" id="BAAAZG010000025">
    <property type="protein sequence ID" value="GAA4078044.1"/>
    <property type="molecule type" value="Genomic_DNA"/>
</dbReference>
<dbReference type="Proteomes" id="UP001500683">
    <property type="component" value="Unassembled WGS sequence"/>
</dbReference>
<accession>A0ABP7VZX2</accession>
<organism evidence="1 2">
    <name type="scientific">Actinomadura miaoliensis</name>
    <dbReference type="NCBI Taxonomy" id="430685"/>
    <lineage>
        <taxon>Bacteria</taxon>
        <taxon>Bacillati</taxon>
        <taxon>Actinomycetota</taxon>
        <taxon>Actinomycetes</taxon>
        <taxon>Streptosporangiales</taxon>
        <taxon>Thermomonosporaceae</taxon>
        <taxon>Actinomadura</taxon>
    </lineage>
</organism>
<reference evidence="2" key="1">
    <citation type="journal article" date="2019" name="Int. J. Syst. Evol. Microbiol.">
        <title>The Global Catalogue of Microorganisms (GCM) 10K type strain sequencing project: providing services to taxonomists for standard genome sequencing and annotation.</title>
        <authorList>
            <consortium name="The Broad Institute Genomics Platform"/>
            <consortium name="The Broad Institute Genome Sequencing Center for Infectious Disease"/>
            <person name="Wu L."/>
            <person name="Ma J."/>
        </authorList>
    </citation>
    <scope>NUCLEOTIDE SEQUENCE [LARGE SCALE GENOMIC DNA]</scope>
    <source>
        <strain evidence="2">JCM 16702</strain>
    </source>
</reference>
<name>A0ABP7VZX2_9ACTN</name>